<accession>A0ACC0KM93</accession>
<comment type="caution">
    <text evidence="1">The sequence shown here is derived from an EMBL/GenBank/DDBJ whole genome shotgun (WGS) entry which is preliminary data.</text>
</comment>
<name>A0ACC0KM93_CHOFU</name>
<evidence type="ECO:0000313" key="2">
    <source>
        <dbReference type="Proteomes" id="UP001064048"/>
    </source>
</evidence>
<dbReference type="EMBL" id="CM046120">
    <property type="protein sequence ID" value="KAI8437425.1"/>
    <property type="molecule type" value="Genomic_DNA"/>
</dbReference>
<evidence type="ECO:0000313" key="1">
    <source>
        <dbReference type="EMBL" id="KAI8437425.1"/>
    </source>
</evidence>
<protein>
    <submittedName>
        <fullName evidence="1">Uncharacterized protein</fullName>
    </submittedName>
</protein>
<reference evidence="1 2" key="1">
    <citation type="journal article" date="2022" name="Genome Biol. Evol.">
        <title>The Spruce Budworm Genome: Reconstructing the Evolutionary History of Antifreeze Proteins.</title>
        <authorList>
            <person name="Beliveau C."/>
            <person name="Gagne P."/>
            <person name="Picq S."/>
            <person name="Vernygora O."/>
            <person name="Keeling C.I."/>
            <person name="Pinkney K."/>
            <person name="Doucet D."/>
            <person name="Wen F."/>
            <person name="Johnston J.S."/>
            <person name="Maaroufi H."/>
            <person name="Boyle B."/>
            <person name="Laroche J."/>
            <person name="Dewar K."/>
            <person name="Juretic N."/>
            <person name="Blackburn G."/>
            <person name="Nisole A."/>
            <person name="Brunet B."/>
            <person name="Brandao M."/>
            <person name="Lumley L."/>
            <person name="Duan J."/>
            <person name="Quan G."/>
            <person name="Lucarotti C.J."/>
            <person name="Roe A.D."/>
            <person name="Sperling F.A.H."/>
            <person name="Levesque R.C."/>
            <person name="Cusson M."/>
        </authorList>
    </citation>
    <scope>NUCLEOTIDE SEQUENCE [LARGE SCALE GENOMIC DNA]</scope>
    <source>
        <strain evidence="1">Glfc:IPQL:Cfum</strain>
    </source>
</reference>
<gene>
    <name evidence="1" type="ORF">MSG28_011748</name>
</gene>
<organism evidence="1 2">
    <name type="scientific">Choristoneura fumiferana</name>
    <name type="common">Spruce budworm moth</name>
    <name type="synonym">Archips fumiferana</name>
    <dbReference type="NCBI Taxonomy" id="7141"/>
    <lineage>
        <taxon>Eukaryota</taxon>
        <taxon>Metazoa</taxon>
        <taxon>Ecdysozoa</taxon>
        <taxon>Arthropoda</taxon>
        <taxon>Hexapoda</taxon>
        <taxon>Insecta</taxon>
        <taxon>Pterygota</taxon>
        <taxon>Neoptera</taxon>
        <taxon>Endopterygota</taxon>
        <taxon>Lepidoptera</taxon>
        <taxon>Glossata</taxon>
        <taxon>Ditrysia</taxon>
        <taxon>Tortricoidea</taxon>
        <taxon>Tortricidae</taxon>
        <taxon>Tortricinae</taxon>
        <taxon>Choristoneura</taxon>
    </lineage>
</organism>
<sequence length="263" mass="27844">MLALVLLSALFIGADARAGRVRRIAGGETVTIDAYPYATSLVTNVGVGAYAHSCGGAVLTPNAILSAASCFYTDGVADPVSWWRARVGSTYSNRGGLTYIISRITPNPSFVPATLDNDIAVLRTTLNMHFSPGVVEAAFLSGSAFTLAENQEVWAIGWGAFSGTDNSISSELRHVQIWTVPQQTCANRYNGLGFTVTSNMVCAGWLDVGVRGQCQGDSGSPLLANGFIVGVHSWVEGCAQGWYPSINTRLNPYINWVIATATA</sequence>
<proteinExistence type="predicted"/>
<dbReference type="Proteomes" id="UP001064048">
    <property type="component" value="Chromosome 20"/>
</dbReference>
<keyword evidence="2" id="KW-1185">Reference proteome</keyword>